<reference evidence="5 7" key="2">
    <citation type="journal article" date="2002" name="Genome Biol.">
        <title>Finishing a whole-genome shotgun: release 3 of the Drosophila melanogaster euchromatic genome sequence.</title>
        <authorList>
            <person name="Celniker S.E."/>
            <person name="Wheeler D.A."/>
            <person name="Kronmiller B."/>
            <person name="Carlson J.W."/>
            <person name="Halpern A."/>
            <person name="Patel S."/>
            <person name="Adams M."/>
            <person name="Champe M."/>
            <person name="Dugan S.P."/>
            <person name="Frise E."/>
            <person name="Hodgson A."/>
            <person name="George R.A."/>
            <person name="Hoskins R.A."/>
            <person name="Laverty T."/>
            <person name="Muzny D.M."/>
            <person name="Nelson C.R."/>
            <person name="Pacleb J.M."/>
            <person name="Park S."/>
            <person name="Pfeiffer B.D."/>
            <person name="Richards S."/>
            <person name="Sodergren E.J."/>
            <person name="Svirskas R."/>
            <person name="Tabor P.E."/>
            <person name="Wan K."/>
            <person name="Stapleton M."/>
            <person name="Sutton G.G."/>
            <person name="Venter C."/>
            <person name="Weinstock G."/>
            <person name="Scherer S.E."/>
            <person name="Myers E.W."/>
            <person name="Gibbs R.A."/>
            <person name="Rubin G.M."/>
        </authorList>
    </citation>
    <scope>NUCLEOTIDE SEQUENCE [LARGE SCALE GENOMIC DNA]</scope>
    <source>
        <strain evidence="7">Berkeley</strain>
    </source>
</reference>
<dbReference type="KEGG" id="dme:Dmel_CG4793"/>
<dbReference type="IntAct" id="Q8IP30">
    <property type="interactions" value="1"/>
</dbReference>
<dbReference type="GlyGen" id="Q8IP30">
    <property type="glycosylation" value="1 site"/>
</dbReference>
<reference evidence="5 7" key="11">
    <citation type="journal article" date="2015" name="Genome Res.">
        <title>The Release 6 reference sequence of the Drosophila melanogaster genome.</title>
        <authorList>
            <person name="Hoskins R.A."/>
            <person name="Carlson J.W."/>
            <person name="Wan K.H."/>
            <person name="Park S."/>
            <person name="Mendez I."/>
            <person name="Galle S.E."/>
            <person name="Booth B.W."/>
            <person name="Pfeiffer B.D."/>
            <person name="George R.A."/>
            <person name="Svirskas R."/>
            <person name="Krzywinski M."/>
            <person name="Schein J."/>
            <person name="Accardo M.C."/>
            <person name="Damia E."/>
            <person name="Messina G."/>
            <person name="Mendez-Lago M."/>
            <person name="de Pablos B."/>
            <person name="Demakova O.V."/>
            <person name="Andreyeva E.N."/>
            <person name="Boldyreva L.V."/>
            <person name="Marra M."/>
            <person name="Carvalho A.B."/>
            <person name="Dimitri P."/>
            <person name="Villasante A."/>
            <person name="Zhimulev I.F."/>
            <person name="Rubin G.M."/>
            <person name="Karpen G.H."/>
            <person name="Celniker S.E."/>
        </authorList>
    </citation>
    <scope>NUCLEOTIDE SEQUENCE [LARGE SCALE GENOMIC DNA]</scope>
    <source>
        <strain evidence="7">Berkeley</strain>
    </source>
</reference>
<dbReference type="GO" id="GO:0006508">
    <property type="term" value="P:proteolysis"/>
    <property type="evidence" value="ECO:0000318"/>
    <property type="project" value="GO_Central"/>
</dbReference>
<dbReference type="InterPro" id="IPR001254">
    <property type="entry name" value="Trypsin_dom"/>
</dbReference>
<dbReference type="InParanoid" id="Q8IP30"/>
<dbReference type="STRING" id="7227.FBpp0289839"/>
<dbReference type="eggNOG" id="KOG3627">
    <property type="taxonomic scope" value="Eukaryota"/>
</dbReference>
<dbReference type="UCSC" id="CG4793-RC">
    <property type="organism name" value="d. melanogaster"/>
</dbReference>
<protein>
    <recommendedName>
        <fullName evidence="4">Peptidase S1 domain-containing protein</fullName>
    </recommendedName>
</protein>
<dbReference type="ExpressionAtlas" id="Q8IP30">
    <property type="expression patterns" value="baseline and differential"/>
</dbReference>
<reference evidence="5 7" key="1">
    <citation type="journal article" date="2000" name="Science">
        <title>The genome sequence of Drosophila melanogaster.</title>
        <authorList>
            <person name="Adams M.D."/>
            <person name="Celniker S.E."/>
            <person name="Holt R.A."/>
            <person name="Evans C.A."/>
            <person name="Gocayne J.D."/>
            <person name="Amanatides P.G."/>
            <person name="Scherer S.E."/>
            <person name="Li P.W."/>
            <person name="Hoskins R.A."/>
            <person name="Galle R.F."/>
            <person name="George R.A."/>
            <person name="Lewis S.E."/>
            <person name="Richards S."/>
            <person name="Ashburner M."/>
            <person name="Henderson S.N."/>
            <person name="Sutton G.G."/>
            <person name="Wortman J.R."/>
            <person name="Yandell M.D."/>
            <person name="Zhang Q."/>
            <person name="Chen L.X."/>
            <person name="Brandon R.C."/>
            <person name="Rogers Y.H."/>
            <person name="Blazej R.G."/>
            <person name="Champe M."/>
            <person name="Pfeiffer B.D."/>
            <person name="Wan K.H."/>
            <person name="Doyle C."/>
            <person name="Baxter E.G."/>
            <person name="Helt G."/>
            <person name="Nelson C.R."/>
            <person name="Gabor G.L."/>
            <person name="Abril J.F."/>
            <person name="Agbayani A."/>
            <person name="An H.J."/>
            <person name="Andrews-Pfannkoch C."/>
            <person name="Baldwin D."/>
            <person name="Ballew R.M."/>
            <person name="Basu A."/>
            <person name="Baxendale J."/>
            <person name="Bayraktaroglu L."/>
            <person name="Beasley E.M."/>
            <person name="Beeson K.Y."/>
            <person name="Benos P.V."/>
            <person name="Berman B.P."/>
            <person name="Bhandari D."/>
            <person name="Bolshakov S."/>
            <person name="Borkova D."/>
            <person name="Botchan M.R."/>
            <person name="Bouck J."/>
            <person name="Brokstein P."/>
            <person name="Brottier P."/>
            <person name="Burtis K.C."/>
            <person name="Busam D.A."/>
            <person name="Butler H."/>
            <person name="Cadieu E."/>
            <person name="Center A."/>
            <person name="Chandra I."/>
            <person name="Cherry J.M."/>
            <person name="Cawley S."/>
            <person name="Dahlke C."/>
            <person name="Davenport L.B."/>
            <person name="Davies P."/>
            <person name="de Pablos B."/>
            <person name="Delcher A."/>
            <person name="Deng Z."/>
            <person name="Mays A.D."/>
            <person name="Dew I."/>
            <person name="Dietz S.M."/>
            <person name="Dodson K."/>
            <person name="Doup L.E."/>
            <person name="Downes M."/>
            <person name="Dugan-Rocha S."/>
            <person name="Dunkov B.C."/>
            <person name="Dunn P."/>
            <person name="Durbin K.J."/>
            <person name="Evangelista C.C."/>
            <person name="Ferraz C."/>
            <person name="Ferriera S."/>
            <person name="Fleischmann W."/>
            <person name="Fosler C."/>
            <person name="Gabrielian A.E."/>
            <person name="Garg N.S."/>
            <person name="Gelbart W.M."/>
            <person name="Glasser K."/>
            <person name="Glodek A."/>
            <person name="Gong F."/>
            <person name="Gorrell J.H."/>
            <person name="Gu Z."/>
            <person name="Guan P."/>
            <person name="Harris M."/>
            <person name="Harris N.L."/>
            <person name="Harvey D."/>
            <person name="Heiman T.J."/>
            <person name="Hernandez J.R."/>
            <person name="Houck J."/>
            <person name="Hostin D."/>
            <person name="Houston K.A."/>
            <person name="Howland T.J."/>
            <person name="Wei M.H."/>
            <person name="Ibegwam C."/>
            <person name="Jalali M."/>
            <person name="Kalush F."/>
            <person name="Karpen G.H."/>
            <person name="Ke Z."/>
            <person name="Kennison J.A."/>
            <person name="Ketchum K.A."/>
            <person name="Kimmel B.E."/>
            <person name="Kodira C.D."/>
            <person name="Kraft C."/>
            <person name="Kravitz S."/>
            <person name="Kulp D."/>
            <person name="Lai Z."/>
            <person name="Lasko P."/>
            <person name="Lei Y."/>
            <person name="Levitsky A.A."/>
            <person name="Li J."/>
            <person name="Li Z."/>
            <person name="Liang Y."/>
            <person name="Lin X."/>
            <person name="Liu X."/>
            <person name="Mattei B."/>
            <person name="McIntosh T.C."/>
            <person name="McLeod M.P."/>
            <person name="McPherson D."/>
            <person name="Merkulov G."/>
            <person name="Milshina N.V."/>
            <person name="Mobarry C."/>
            <person name="Morris J."/>
            <person name="Moshrefi A."/>
            <person name="Mount S.M."/>
            <person name="Moy M."/>
            <person name="Murphy B."/>
            <person name="Murphy L."/>
            <person name="Muzny D.M."/>
            <person name="Nelson D.L."/>
            <person name="Nelson D.R."/>
            <person name="Nelson K.A."/>
            <person name="Nixon K."/>
            <person name="Nusskern D.R."/>
            <person name="Pacleb J.M."/>
            <person name="Palazzolo M."/>
            <person name="Pittman G.S."/>
            <person name="Pan S."/>
            <person name="Pollard J."/>
            <person name="Puri V."/>
            <person name="Reese M.G."/>
            <person name="Reinert K."/>
            <person name="Remington K."/>
            <person name="Saunders R.D."/>
            <person name="Scheeler F."/>
            <person name="Shen H."/>
            <person name="Shue B.C."/>
            <person name="Siden-Kiamos I."/>
            <person name="Simpson M."/>
            <person name="Skupski M.P."/>
            <person name="Smith T."/>
            <person name="Spier E."/>
            <person name="Spradling A.C."/>
            <person name="Stapleton M."/>
            <person name="Strong R."/>
            <person name="Sun E."/>
            <person name="Svirskas R."/>
            <person name="Tector C."/>
            <person name="Turner R."/>
            <person name="Venter E."/>
            <person name="Wang A.H."/>
            <person name="Wang X."/>
            <person name="Wang Z.Y."/>
            <person name="Wassarman D.A."/>
            <person name="Weinstock G.M."/>
            <person name="Weissenbach J."/>
            <person name="Williams S.M."/>
            <person name="WoodageT"/>
            <person name="Worley K.C."/>
            <person name="Wu D."/>
            <person name="Yang S."/>
            <person name="Yao Q.A."/>
            <person name="Ye J."/>
            <person name="Yeh R.F."/>
            <person name="Zaveri J.S."/>
            <person name="Zhan M."/>
            <person name="Zhang G."/>
            <person name="Zhao Q."/>
            <person name="Zheng L."/>
            <person name="Zheng X.H."/>
            <person name="Zhong F.N."/>
            <person name="Zhong W."/>
            <person name="Zhou X."/>
            <person name="Zhu S."/>
            <person name="Zhu X."/>
            <person name="Smith H.O."/>
            <person name="Gibbs R.A."/>
            <person name="Myers E.W."/>
            <person name="Rubin G.M."/>
            <person name="Venter J.C."/>
        </authorList>
    </citation>
    <scope>NUCLEOTIDE SEQUENCE [LARGE SCALE GENOMIC DNA]</scope>
    <source>
        <strain evidence="7">Berkeley</strain>
    </source>
</reference>
<evidence type="ECO:0000256" key="3">
    <source>
        <dbReference type="SAM" id="SignalP"/>
    </source>
</evidence>
<feature type="domain" description="Peptidase S1" evidence="4">
    <location>
        <begin position="98"/>
        <end position="340"/>
    </location>
</feature>
<evidence type="ECO:0000256" key="1">
    <source>
        <dbReference type="ARBA" id="ARBA00023157"/>
    </source>
</evidence>
<dbReference type="FunCoup" id="Q8IP30">
    <property type="interactions" value="8"/>
</dbReference>
<evidence type="ECO:0000313" key="6">
    <source>
        <dbReference type="FlyBase" id="FBgn0028514"/>
    </source>
</evidence>
<dbReference type="DNASU" id="34941"/>
<dbReference type="AlphaFoldDB" id="Q8IP30"/>
<dbReference type="PaxDb" id="7227-FBpp0289839"/>
<organism evidence="5 7">
    <name type="scientific">Drosophila melanogaster</name>
    <name type="common">Fruit fly</name>
    <dbReference type="NCBI Taxonomy" id="7227"/>
    <lineage>
        <taxon>Eukaryota</taxon>
        <taxon>Metazoa</taxon>
        <taxon>Ecdysozoa</taxon>
        <taxon>Arthropoda</taxon>
        <taxon>Hexapoda</taxon>
        <taxon>Insecta</taxon>
        <taxon>Pterygota</taxon>
        <taxon>Neoptera</taxon>
        <taxon>Endopterygota</taxon>
        <taxon>Diptera</taxon>
        <taxon>Brachycera</taxon>
        <taxon>Muscomorpha</taxon>
        <taxon>Ephydroidea</taxon>
        <taxon>Drosophilidae</taxon>
        <taxon>Drosophila</taxon>
        <taxon>Sophophora</taxon>
    </lineage>
</organism>
<dbReference type="FlyBase" id="FBgn0028514">
    <property type="gene designation" value="CG4793"/>
</dbReference>
<name>Q8IP30_DROME</name>
<dbReference type="PhylomeDB" id="Q8IP30"/>
<dbReference type="InterPro" id="IPR043504">
    <property type="entry name" value="Peptidase_S1_PA_chymotrypsin"/>
</dbReference>
<dbReference type="SMART" id="SM00020">
    <property type="entry name" value="Tryp_SPc"/>
    <property type="match status" value="1"/>
</dbReference>
<dbReference type="PROSITE" id="PS50240">
    <property type="entry name" value="TRYPSIN_DOM"/>
    <property type="match status" value="1"/>
</dbReference>
<reference evidence="5 7" key="8">
    <citation type="journal article" date="2007" name="Science">
        <title>Sequence finishing and mapping of Drosophila melanogaster heterochromatin.</title>
        <authorList>
            <person name="Hoskins R.A."/>
            <person name="Carlson J.W."/>
            <person name="Kennedy C."/>
            <person name="Acevedo D."/>
            <person name="Evans-Holm M."/>
            <person name="Frise E."/>
            <person name="Wan K.H."/>
            <person name="Park S."/>
            <person name="Mendez-Lago M."/>
            <person name="Rossi F."/>
            <person name="Villasante A."/>
            <person name="Dimitri P."/>
            <person name="Karpen G.H."/>
            <person name="Celniker S.E."/>
        </authorList>
    </citation>
    <scope>NUCLEOTIDE SEQUENCE [LARGE SCALE GENOMIC DNA]</scope>
    <source>
        <strain evidence="7">Berkeley</strain>
    </source>
</reference>
<evidence type="ECO:0000313" key="7">
    <source>
        <dbReference type="Proteomes" id="UP000000803"/>
    </source>
</evidence>
<dbReference type="Gene3D" id="2.40.10.10">
    <property type="entry name" value="Trypsin-like serine proteases"/>
    <property type="match status" value="2"/>
</dbReference>
<dbReference type="AGR" id="FB:FBgn0028514"/>
<evidence type="ECO:0000313" key="5">
    <source>
        <dbReference type="EMBL" id="AAN10922.2"/>
    </source>
</evidence>
<dbReference type="MEROPS" id="S01.960"/>
<dbReference type="OrthoDB" id="6261922at2759"/>
<dbReference type="Pfam" id="PF00089">
    <property type="entry name" value="Trypsin"/>
    <property type="match status" value="1"/>
</dbReference>
<reference evidence="5 7" key="7">
    <citation type="journal article" date="2007" name="Science">
        <title>The Release 5.1 annotation of Drosophila melanogaster heterochromatin.</title>
        <authorList>
            <person name="Smith C.D."/>
            <person name="Shu S."/>
            <person name="Mungall C.J."/>
            <person name="Karpen G.H."/>
        </authorList>
    </citation>
    <scope>NUCLEOTIDE SEQUENCE [LARGE SCALE GENOMIC DNA]</scope>
    <source>
        <strain evidence="7">Berkeley</strain>
    </source>
</reference>
<proteinExistence type="inferred from homology"/>
<sequence length="910" mass="97522">MDRLSILLLVLGFSRIQALFCGGSMAKECVQRNRCRIGTETGRPIIDFRGLNNGNQGCESGQTCCPKTEILQYPVQADNQPLPTECGHVNRIGVGFTITNARDIAQKGELPWMVALLDSRSRLPLGGGSLITRDVVLTSSTKTLEVPEKYLIVRAGEWDFESITEERAHEDVAIRKIVRHTNLSVENGANNAALLFLARPLKLDHHIGLICLPPPNRNFIHNRCIVSGWGKKTALDNSYMNILKKIELPLVDRSVCQTKLQGPYGKDFILDNSLICAGGEPGKDTCKGDGGAPLACPLQSDPNRYELLGIVNFGFGCGGPLPAAYTDVSQIRSWIDNCIQAEAVHYSPQLGNVGQSPAPLDRYIPNIGLETQNEVHSPVQGSLHNVVYQTGGVGYIRGMGQGTAFQGPVQVGELIPNEGTVSGGLVYDSNEIQKFNQGGIYIPHVGQGNSDNRYYPNPEIGAVPVGNPIPNEGNAFGGRGYDFNEIQKHNQGGRYIPHVGHGNGPNAPKEPLKIGGNIPNVGQGNRGNRYDLNPEIGAVPVGNPIPNEGNAFGGRGYDLNEIQKHNQGGRYIPHVGHGNGPNAPKELLKIGGNIPNVGQGNRGNIYDPNPEIGAVPVGNPIPNEGNAFGGRGYDLNEIQKHNQGGRYIPHVGHGNGPNAPKEPLKIGGNIPNVGQGNRGNIYDPNPEIGAVPVGNPIPNEGNAFGGRGYDLNEIQKHNQGGRYIPHVGHGNGPNAPKEPLKIGGNIPNVGQGNRGNRYDPNPEIGAVPVGNPIPNEGNAFGGRGYDLNEIQKHNQGGRYIPHVGHGNGPNAPKEPLKIGGNIPNVGQGNRGNRYDLNPEIGHATFGATGTGMQGNNIDNPYKNNLGDRAENELERFPLENPNRDHVIRLSDFLITTPTPSAPIKLVIEKI</sequence>
<evidence type="ECO:0000259" key="4">
    <source>
        <dbReference type="PROSITE" id="PS50240"/>
    </source>
</evidence>
<comment type="similarity">
    <text evidence="2">Belongs to the peptidase S1 family. CLIP subfamily.</text>
</comment>
<evidence type="ECO:0000256" key="2">
    <source>
        <dbReference type="ARBA" id="ARBA00024195"/>
    </source>
</evidence>
<dbReference type="CDD" id="cd00190">
    <property type="entry name" value="Tryp_SPc"/>
    <property type="match status" value="1"/>
</dbReference>
<dbReference type="InterPro" id="IPR051487">
    <property type="entry name" value="Ser/Thr_Proteases_Immune/Dev"/>
</dbReference>
<dbReference type="GO" id="GO:0035208">
    <property type="term" value="P:positive regulation of hemocyte proliferation"/>
    <property type="evidence" value="ECO:0000316"/>
    <property type="project" value="FlyBase"/>
</dbReference>
<dbReference type="BioGRID-ORCS" id="34941">
    <property type="hits" value="0 hits in 1 CRISPR screen"/>
</dbReference>
<dbReference type="Proteomes" id="UP000000803">
    <property type="component" value="Chromosome 2L"/>
</dbReference>
<reference evidence="5 7" key="9">
    <citation type="journal article" date="2015" name="G3 (Bethesda)">
        <title>Gene Model Annotations for Drosophila melanogaster: Impact of High-Throughput Data.</title>
        <authorList>
            <consortium name="FlyBase Consortium"/>
            <person name="Matthews B.B."/>
            <person name="Dos Santos G."/>
            <person name="Crosby M.A."/>
            <person name="Emmert D.B."/>
            <person name="St Pierre S.E."/>
            <person name="Gramates L.S."/>
            <person name="Zhou P."/>
            <person name="Schroeder A.J."/>
            <person name="Falls K."/>
            <person name="Strelets V."/>
            <person name="Russo S.M."/>
            <person name="Gelbart W.M."/>
            <person name="null"/>
        </authorList>
    </citation>
    <scope>NUCLEOTIDE SEQUENCE [LARGE SCALE GENOMIC DNA]</scope>
    <source>
        <strain evidence="7">Berkeley</strain>
    </source>
</reference>
<dbReference type="GO" id="GO:0005615">
    <property type="term" value="C:extracellular space"/>
    <property type="evidence" value="ECO:0000318"/>
    <property type="project" value="GO_Central"/>
</dbReference>
<reference evidence="5 7" key="3">
    <citation type="journal article" date="2002" name="Genome Biol.">
        <title>Annotation of the Drosophila melanogaster euchromatic genome: a systematic review.</title>
        <authorList>
            <person name="Misra S."/>
            <person name="Crosby M.A."/>
            <person name="Mungall C.J."/>
            <person name="Matthews B.B."/>
            <person name="Campbell K.S."/>
            <person name="Hradecky P."/>
            <person name="Huang Y."/>
            <person name="Kaminker J.S."/>
            <person name="Millburn G.H."/>
            <person name="Prochnik S.E."/>
            <person name="Smith C.D."/>
            <person name="Tupy J.L."/>
            <person name="Whitfied E.J."/>
            <person name="Bayraktaroglu L."/>
            <person name="Berman B.P."/>
            <person name="Bettencourt B.R."/>
            <person name="Celniker S.E."/>
            <person name="de Grey A.D."/>
            <person name="Drysdale R.A."/>
            <person name="Harris N.L."/>
            <person name="Richter J."/>
            <person name="Russo S."/>
            <person name="Schroeder A.J."/>
            <person name="Shu S.Q."/>
            <person name="Stapleton M."/>
            <person name="Yamada C."/>
            <person name="Ashburner M."/>
            <person name="Gelbart W.M."/>
            <person name="Rubin G.M."/>
            <person name="Lewis S.E."/>
        </authorList>
    </citation>
    <scope>GENOME REANNOTATION</scope>
    <source>
        <strain evidence="7">Berkeley</strain>
    </source>
</reference>
<dbReference type="GeneID" id="34941"/>
<feature type="chain" id="PRO_5004310266" description="Peptidase S1 domain-containing protein" evidence="3">
    <location>
        <begin position="19"/>
        <end position="910"/>
    </location>
</feature>
<feature type="signal peptide" evidence="3">
    <location>
        <begin position="1"/>
        <end position="18"/>
    </location>
</feature>
<dbReference type="EMBL" id="AE014134">
    <property type="protein sequence ID" value="AAN10922.2"/>
    <property type="molecule type" value="Genomic_DNA"/>
</dbReference>
<keyword evidence="3" id="KW-0732">Signal</keyword>
<keyword evidence="1" id="KW-1015">Disulfide bond</keyword>
<accession>Q8IP30</accession>
<dbReference type="VEuPathDB" id="VectorBase:FBgn0028514"/>
<keyword evidence="7" id="KW-1185">Reference proteome</keyword>
<dbReference type="RefSeq" id="NP_723941.2">
    <property type="nucleotide sequence ID" value="NM_165139.3"/>
</dbReference>
<dbReference type="Bgee" id="FBgn0028514">
    <property type="expression patterns" value="Expressed in arthropod fat body and 3 other cell types or tissues"/>
</dbReference>
<dbReference type="SUPFAM" id="SSF50494">
    <property type="entry name" value="Trypsin-like serine proteases"/>
    <property type="match status" value="1"/>
</dbReference>
<reference evidence="5 7" key="10">
    <citation type="journal article" date="2015" name="G3 (Bethesda)">
        <title>Gene Model Annotations for Drosophila melanogaster: The Rule-Benders.</title>
        <authorList>
            <consortium name="FlyBase Consortium"/>
            <person name="Crosby M.A."/>
            <person name="Gramates L.S."/>
            <person name="Dos Santos G."/>
            <person name="Matthews B.B."/>
            <person name="St Pierre S.E."/>
            <person name="Zhou P."/>
            <person name="Schroeder A.J."/>
            <person name="Falls K."/>
            <person name="Emmert D.B."/>
            <person name="Russo S.M."/>
            <person name="Gelbart W.M."/>
            <person name="null"/>
        </authorList>
    </citation>
    <scope>NUCLEOTIDE SEQUENCE [LARGE SCALE GENOMIC DNA]</scope>
    <source>
        <strain evidence="7">Berkeley</strain>
    </source>
</reference>
<reference evidence="5 7" key="5">
    <citation type="journal article" date="2002" name="Genome Biol.">
        <title>Heterochromatic sequences in a Drosophila whole-genome shotgun assembly.</title>
        <authorList>
            <person name="Hoskins R.A."/>
            <person name="Smith C.D."/>
            <person name="Carlson J.W."/>
            <person name="Carvalho A.B."/>
            <person name="Halpern A."/>
            <person name="Kaminker J.S."/>
            <person name="Kennedy C."/>
            <person name="Mungall C.J."/>
            <person name="Sullivan B.A."/>
            <person name="Sutton G.G."/>
            <person name="Yasuhara J.C."/>
            <person name="Wakimoto B.T."/>
            <person name="Myers E.W."/>
            <person name="Celniker S.E."/>
            <person name="Rubin G.M."/>
            <person name="Karpen G.H."/>
        </authorList>
    </citation>
    <scope>NUCLEOTIDE SEQUENCE [LARGE SCALE GENOMIC DNA]</scope>
    <source>
        <strain evidence="7">Berkeley</strain>
    </source>
</reference>
<dbReference type="PANTHER" id="PTHR24256">
    <property type="entry name" value="TRYPTASE-RELATED"/>
    <property type="match status" value="1"/>
</dbReference>
<dbReference type="InterPro" id="IPR009003">
    <property type="entry name" value="Peptidase_S1_PA"/>
</dbReference>
<dbReference type="FunFam" id="2.40.10.10:FF:000002">
    <property type="entry name" value="Transmembrane protease serine"/>
    <property type="match status" value="1"/>
</dbReference>
<dbReference type="HOGENOM" id="CLU_319400_0_0_1"/>
<reference evidence="5 7" key="4">
    <citation type="journal article" date="2002" name="Genome Biol.">
        <title>The transposable elements of the Drosophila melanogaster euchromatin: a genomics perspective.</title>
        <authorList>
            <person name="Kaminker J.S."/>
            <person name="Bergman C.M."/>
            <person name="Kronmiller B."/>
            <person name="Carlson J."/>
            <person name="Svirskas R."/>
            <person name="Patel S."/>
            <person name="Frise E."/>
            <person name="Wheeler D.A."/>
            <person name="Lewis S.E."/>
            <person name="Rubin G.M."/>
            <person name="Ashburner M."/>
            <person name="Celniker S.E."/>
        </authorList>
    </citation>
    <scope>NUCLEOTIDE SEQUENCE [LARGE SCALE GENOMIC DNA]</scope>
    <source>
        <strain evidence="7">Berkeley</strain>
    </source>
</reference>
<gene>
    <name evidence="5" type="primary">SPH208</name>
    <name evidence="5" type="synonym">BG:DS07486.3</name>
    <name evidence="5" type="synonym">cSPH128</name>
    <name evidence="5" type="synonym">Dmel\CG4793</name>
    <name evidence="5 6" type="ORF">CG4793</name>
    <name evidence="5" type="ORF">Dmel_CG4793</name>
</gene>
<reference evidence="5 7" key="6">
    <citation type="journal article" date="2005" name="PLoS Comput. Biol.">
        <title>Combined evidence annotation of transposable elements in genome sequences.</title>
        <authorList>
            <person name="Quesneville H."/>
            <person name="Bergman C.M."/>
            <person name="Andrieu O."/>
            <person name="Autard D."/>
            <person name="Nouaud D."/>
            <person name="Ashburner M."/>
            <person name="Anxolabehere D."/>
        </authorList>
    </citation>
    <scope>NUCLEOTIDE SEQUENCE [LARGE SCALE GENOMIC DNA]</scope>
    <source>
        <strain evidence="7">Berkeley</strain>
    </source>
</reference>
<dbReference type="SMR" id="Q8IP30"/>